<organism evidence="4 5">
    <name type="scientific">Hyalangium rubrum</name>
    <dbReference type="NCBI Taxonomy" id="3103134"/>
    <lineage>
        <taxon>Bacteria</taxon>
        <taxon>Pseudomonadati</taxon>
        <taxon>Myxococcota</taxon>
        <taxon>Myxococcia</taxon>
        <taxon>Myxococcales</taxon>
        <taxon>Cystobacterineae</taxon>
        <taxon>Archangiaceae</taxon>
        <taxon>Hyalangium</taxon>
    </lineage>
</organism>
<dbReference type="Proteomes" id="UP001291309">
    <property type="component" value="Unassembled WGS sequence"/>
</dbReference>
<feature type="domain" description="CBS" evidence="3">
    <location>
        <begin position="73"/>
        <end position="129"/>
    </location>
</feature>
<comment type="caution">
    <text evidence="4">The sequence shown here is derived from an EMBL/GenBank/DDBJ whole genome shotgun (WGS) entry which is preliminary data.</text>
</comment>
<name>A0ABU5HFT6_9BACT</name>
<dbReference type="InterPro" id="IPR046342">
    <property type="entry name" value="CBS_dom_sf"/>
</dbReference>
<keyword evidence="5" id="KW-1185">Reference proteome</keyword>
<gene>
    <name evidence="4" type="ORF">SYV04_35120</name>
</gene>
<dbReference type="PANTHER" id="PTHR43080:SF2">
    <property type="entry name" value="CBS DOMAIN-CONTAINING PROTEIN"/>
    <property type="match status" value="1"/>
</dbReference>
<protein>
    <submittedName>
        <fullName evidence="4">CBS domain-containing protein</fullName>
    </submittedName>
</protein>
<proteinExistence type="predicted"/>
<dbReference type="InterPro" id="IPR051257">
    <property type="entry name" value="Diverse_CBS-Domain"/>
</dbReference>
<dbReference type="RefSeq" id="WP_321550378.1">
    <property type="nucleotide sequence ID" value="NZ_JAXIVS010000015.1"/>
</dbReference>
<dbReference type="InterPro" id="IPR000644">
    <property type="entry name" value="CBS_dom"/>
</dbReference>
<evidence type="ECO:0000259" key="3">
    <source>
        <dbReference type="PROSITE" id="PS51371"/>
    </source>
</evidence>
<sequence length="134" mass="14419">MKGHARNMMTAPVLSVGPDASLAEIARCMAGARIGGVPVVGAEGRVEGFVSESDLLGALLAERALSTRASEIMTHSVLSVDEFDRTEEVMELLRKHRIHHLPVLRAGQLVGMITPSDVVRFMVEHVLTEPPKVG</sequence>
<reference evidence="4 5" key="1">
    <citation type="submission" date="2023-12" db="EMBL/GenBank/DDBJ databases">
        <title>the genome sequence of Hyalangium sp. s54d21.</title>
        <authorList>
            <person name="Zhang X."/>
        </authorList>
    </citation>
    <scope>NUCLEOTIDE SEQUENCE [LARGE SCALE GENOMIC DNA]</scope>
    <source>
        <strain evidence="5">s54d21</strain>
    </source>
</reference>
<keyword evidence="1 2" id="KW-0129">CBS domain</keyword>
<dbReference type="Gene3D" id="3.10.580.10">
    <property type="entry name" value="CBS-domain"/>
    <property type="match status" value="1"/>
</dbReference>
<accession>A0ABU5HFT6</accession>
<evidence type="ECO:0000256" key="1">
    <source>
        <dbReference type="ARBA" id="ARBA00023122"/>
    </source>
</evidence>
<dbReference type="Pfam" id="PF00571">
    <property type="entry name" value="CBS"/>
    <property type="match status" value="2"/>
</dbReference>
<dbReference type="SMART" id="SM00116">
    <property type="entry name" value="CBS"/>
    <property type="match status" value="2"/>
</dbReference>
<dbReference type="SUPFAM" id="SSF54631">
    <property type="entry name" value="CBS-domain pair"/>
    <property type="match status" value="1"/>
</dbReference>
<dbReference type="PROSITE" id="PS51371">
    <property type="entry name" value="CBS"/>
    <property type="match status" value="2"/>
</dbReference>
<evidence type="ECO:0000313" key="4">
    <source>
        <dbReference type="EMBL" id="MDY7231672.1"/>
    </source>
</evidence>
<evidence type="ECO:0000313" key="5">
    <source>
        <dbReference type="Proteomes" id="UP001291309"/>
    </source>
</evidence>
<evidence type="ECO:0000256" key="2">
    <source>
        <dbReference type="PROSITE-ProRule" id="PRU00703"/>
    </source>
</evidence>
<dbReference type="EMBL" id="JAXIVS010000015">
    <property type="protein sequence ID" value="MDY7231672.1"/>
    <property type="molecule type" value="Genomic_DNA"/>
</dbReference>
<dbReference type="PANTHER" id="PTHR43080">
    <property type="entry name" value="CBS DOMAIN-CONTAINING PROTEIN CBSX3, MITOCHONDRIAL"/>
    <property type="match status" value="1"/>
</dbReference>
<feature type="domain" description="CBS" evidence="3">
    <location>
        <begin position="9"/>
        <end position="65"/>
    </location>
</feature>